<evidence type="ECO:0000313" key="1">
    <source>
        <dbReference type="EMBL" id="KAK9167970.1"/>
    </source>
</evidence>
<reference evidence="1 2" key="1">
    <citation type="submission" date="2024-01" db="EMBL/GenBank/DDBJ databases">
        <title>Genome assemblies of Stephania.</title>
        <authorList>
            <person name="Yang L."/>
        </authorList>
    </citation>
    <scope>NUCLEOTIDE SEQUENCE [LARGE SCALE GENOMIC DNA]</scope>
    <source>
        <strain evidence="1">YNDBR</strain>
        <tissue evidence="1">Leaf</tissue>
    </source>
</reference>
<accession>A0AAP0LE50</accession>
<organism evidence="1 2">
    <name type="scientific">Stephania yunnanensis</name>
    <dbReference type="NCBI Taxonomy" id="152371"/>
    <lineage>
        <taxon>Eukaryota</taxon>
        <taxon>Viridiplantae</taxon>
        <taxon>Streptophyta</taxon>
        <taxon>Embryophyta</taxon>
        <taxon>Tracheophyta</taxon>
        <taxon>Spermatophyta</taxon>
        <taxon>Magnoliopsida</taxon>
        <taxon>Ranunculales</taxon>
        <taxon>Menispermaceae</taxon>
        <taxon>Menispermoideae</taxon>
        <taxon>Cissampelideae</taxon>
        <taxon>Stephania</taxon>
    </lineage>
</organism>
<keyword evidence="2" id="KW-1185">Reference proteome</keyword>
<comment type="caution">
    <text evidence="1">The sequence shown here is derived from an EMBL/GenBank/DDBJ whole genome shotgun (WGS) entry which is preliminary data.</text>
</comment>
<name>A0AAP0LE50_9MAGN</name>
<evidence type="ECO:0000313" key="2">
    <source>
        <dbReference type="Proteomes" id="UP001420932"/>
    </source>
</evidence>
<gene>
    <name evidence="1" type="ORF">Syun_000110</name>
</gene>
<protein>
    <submittedName>
        <fullName evidence="1">Uncharacterized protein</fullName>
    </submittedName>
</protein>
<proteinExistence type="predicted"/>
<dbReference type="AlphaFoldDB" id="A0AAP0LE50"/>
<sequence>MERPGPEQEEGSGGWRGRCRRGAVGGRAGPAGVGQYAGVHGQDVCHGEEGGGAGADLGRECGFPLCQFEVLPHAAFCDGAVEAACQRRWWSRGLWRRRGRRRAALLHSQSYYGCTISQSNTVIRCLHSSMPKRKDLLNQEDLAFLASRSLQLYMPFILLTPPRLTVDTYPSPFPVGSDHRYRRRHLPPTRRRLPHVHRRLAPPPPTGPASYQSHLDRCESHHHIALPSRLRPPPVVVASYQSPLPPPTRTNRCCVHRRLALPPPTGPASTAVSYHLRLDGCESHHHIAREMDNKIQVKDVSIHKPLKVQESTDQASLLYRIGK</sequence>
<dbReference type="Proteomes" id="UP001420932">
    <property type="component" value="Unassembled WGS sequence"/>
</dbReference>
<dbReference type="EMBL" id="JBBNAF010000001">
    <property type="protein sequence ID" value="KAK9167970.1"/>
    <property type="molecule type" value="Genomic_DNA"/>
</dbReference>